<dbReference type="EMBL" id="AMFJ01000374">
    <property type="protein sequence ID" value="EKE28106.1"/>
    <property type="molecule type" value="Genomic_DNA"/>
</dbReference>
<dbReference type="SUPFAM" id="SSF89550">
    <property type="entry name" value="PHP domain-like"/>
    <property type="match status" value="1"/>
</dbReference>
<organism evidence="1">
    <name type="scientific">uncultured bacterium</name>
    <name type="common">gcode 4</name>
    <dbReference type="NCBI Taxonomy" id="1234023"/>
    <lineage>
        <taxon>Bacteria</taxon>
        <taxon>environmental samples</taxon>
    </lineage>
</organism>
<sequence>MKQAPEGIENFMKIKNTLDRSEYDVVSLHDWHPEDTDWKISIKEYLRSRVNAWLDVIAISDHNTLSTNKIAIEQTVNDSSSEFYNKLKIIPSIELSLWWQFPGHLIFLDFDIKEFSKVFYEDYLSEYISEYFEYKSKISDDLMGQIIGWKFNNFQPSQIDMSTDTAFIFEAMIAMKKDPAYKYIIFPWDTPKEVFDKLLFHFEKWNITKFPIIQVPHPTLWRITPITKPLAYTLGKHIKTLDKLWLTTFWGLVSSAESKQYLISELNNLRVSLKDKWSNLIMLYEVHNDKDIADEGSSMENFDSFWQIWAIPCIWFDWHEEKTPILGLALPKWKDLRKYIESEEFKTQNGNKLSLVHLSESHWSKKLSKKVKELISDLIFMQRWNTDPICNEFINLDSKNQDPLSVYHSINSLDSEITSNKEFSRSINRKNISKYKKTQKRWKSAKKLQEKFIRNKNIEHWNS</sequence>
<evidence type="ECO:0008006" key="2">
    <source>
        <dbReference type="Google" id="ProtNLM"/>
    </source>
</evidence>
<accession>K2FAE2</accession>
<reference evidence="1" key="1">
    <citation type="journal article" date="2012" name="Science">
        <title>Fermentation, hydrogen, and sulfur metabolism in multiple uncultivated bacterial phyla.</title>
        <authorList>
            <person name="Wrighton K.C."/>
            <person name="Thomas B.C."/>
            <person name="Sharon I."/>
            <person name="Miller C.S."/>
            <person name="Castelle C.J."/>
            <person name="VerBerkmoes N.C."/>
            <person name="Wilkins M.J."/>
            <person name="Hettich R.L."/>
            <person name="Lipton M.S."/>
            <person name="Williams K.H."/>
            <person name="Long P.E."/>
            <person name="Banfield J.F."/>
        </authorList>
    </citation>
    <scope>NUCLEOTIDE SEQUENCE [LARGE SCALE GENOMIC DNA]</scope>
</reference>
<proteinExistence type="predicted"/>
<comment type="caution">
    <text evidence="1">The sequence shown here is derived from an EMBL/GenBank/DDBJ whole genome shotgun (WGS) entry which is preliminary data.</text>
</comment>
<protein>
    <recommendedName>
        <fullName evidence="2">PHP protein</fullName>
    </recommendedName>
</protein>
<evidence type="ECO:0000313" key="1">
    <source>
        <dbReference type="EMBL" id="EKE28106.1"/>
    </source>
</evidence>
<dbReference type="InterPro" id="IPR016195">
    <property type="entry name" value="Pol/histidinol_Pase-like"/>
</dbReference>
<name>K2FAE2_9BACT</name>
<gene>
    <name evidence="1" type="ORF">ACD_3C00100G0011</name>
</gene>
<dbReference type="Gene3D" id="3.20.20.140">
    <property type="entry name" value="Metal-dependent hydrolases"/>
    <property type="match status" value="1"/>
</dbReference>
<dbReference type="AlphaFoldDB" id="K2FAE2"/>